<accession>A0ABR6Q4G1</accession>
<dbReference type="Proteomes" id="UP000587367">
    <property type="component" value="Unassembled WGS sequence"/>
</dbReference>
<protein>
    <recommendedName>
        <fullName evidence="3">Lipoprotein</fullName>
    </recommendedName>
</protein>
<reference evidence="1 2" key="1">
    <citation type="submission" date="2020-08" db="EMBL/GenBank/DDBJ databases">
        <title>Functional genomics of gut bacteria from endangered species of beetles.</title>
        <authorList>
            <person name="Carlos-Shanley C."/>
        </authorList>
    </citation>
    <scope>NUCLEOTIDE SEQUENCE [LARGE SCALE GENOMIC DNA]</scope>
    <source>
        <strain evidence="1 2">S00068</strain>
    </source>
</reference>
<name>A0ABR6Q4G1_9FLAO</name>
<proteinExistence type="predicted"/>
<dbReference type="PROSITE" id="PS51257">
    <property type="entry name" value="PROKAR_LIPOPROTEIN"/>
    <property type="match status" value="1"/>
</dbReference>
<dbReference type="EMBL" id="JACHKS010000003">
    <property type="protein sequence ID" value="MBB6332860.1"/>
    <property type="molecule type" value="Genomic_DNA"/>
</dbReference>
<organism evidence="1 2">
    <name type="scientific">Chryseobacterium sediminis</name>
    <dbReference type="NCBI Taxonomy" id="1679494"/>
    <lineage>
        <taxon>Bacteria</taxon>
        <taxon>Pseudomonadati</taxon>
        <taxon>Bacteroidota</taxon>
        <taxon>Flavobacteriia</taxon>
        <taxon>Flavobacteriales</taxon>
        <taxon>Weeksellaceae</taxon>
        <taxon>Chryseobacterium group</taxon>
        <taxon>Chryseobacterium</taxon>
    </lineage>
</organism>
<evidence type="ECO:0000313" key="1">
    <source>
        <dbReference type="EMBL" id="MBB6332860.1"/>
    </source>
</evidence>
<dbReference type="RefSeq" id="WP_184559412.1">
    <property type="nucleotide sequence ID" value="NZ_JACHKS010000003.1"/>
</dbReference>
<keyword evidence="2" id="KW-1185">Reference proteome</keyword>
<evidence type="ECO:0008006" key="3">
    <source>
        <dbReference type="Google" id="ProtNLM"/>
    </source>
</evidence>
<comment type="caution">
    <text evidence="1">The sequence shown here is derived from an EMBL/GenBank/DDBJ whole genome shotgun (WGS) entry which is preliminary data.</text>
</comment>
<sequence length="113" mass="13537">MKNILNIIFVMFFFSCSMTKKEILSKGSSQCVENKKFKYEFYKNINIVDSLITKNQNESFHKSLKFISIYSHVSYESALNYSRTYPYGAYEKDRKGWMDWYEKNKCSNIQLKN</sequence>
<evidence type="ECO:0000313" key="2">
    <source>
        <dbReference type="Proteomes" id="UP000587367"/>
    </source>
</evidence>
<gene>
    <name evidence="1" type="ORF">HNP24_003863</name>
</gene>